<dbReference type="Gene3D" id="3.60.15.10">
    <property type="entry name" value="Ribonuclease Z/Hydroxyacylglutathione hydrolase-like"/>
    <property type="match status" value="1"/>
</dbReference>
<evidence type="ECO:0000313" key="7">
    <source>
        <dbReference type="EMBL" id="SED94188.1"/>
    </source>
</evidence>
<dbReference type="InterPro" id="IPR051013">
    <property type="entry name" value="MBL_superfamily_lactonases"/>
</dbReference>
<keyword evidence="4" id="KW-0378">Hydrolase</keyword>
<dbReference type="CDD" id="cd07729">
    <property type="entry name" value="AHL_lactonase_MBL-fold"/>
    <property type="match status" value="1"/>
</dbReference>
<dbReference type="InterPro" id="IPR001279">
    <property type="entry name" value="Metallo-B-lactamas"/>
</dbReference>
<dbReference type="OrthoDB" id="3196337at2"/>
<keyword evidence="5" id="KW-0862">Zinc</keyword>
<dbReference type="PANTHER" id="PTHR42978:SF2">
    <property type="entry name" value="102 KBASES UNSTABLE REGION: FROM 1 TO 119443"/>
    <property type="match status" value="1"/>
</dbReference>
<dbReference type="SUPFAM" id="SSF56281">
    <property type="entry name" value="Metallo-hydrolase/oxidoreductase"/>
    <property type="match status" value="1"/>
</dbReference>
<evidence type="ECO:0000256" key="1">
    <source>
        <dbReference type="ARBA" id="ARBA00001947"/>
    </source>
</evidence>
<evidence type="ECO:0000256" key="5">
    <source>
        <dbReference type="ARBA" id="ARBA00022833"/>
    </source>
</evidence>
<dbReference type="RefSeq" id="WP_073366911.1">
    <property type="nucleotide sequence ID" value="NZ_FNTL01000004.1"/>
</dbReference>
<accession>A0A1H5ET74</accession>
<dbReference type="InterPro" id="IPR036866">
    <property type="entry name" value="RibonucZ/Hydroxyglut_hydro"/>
</dbReference>
<dbReference type="AlphaFoldDB" id="A0A1H5ET74"/>
<sequence length="264" mass="28420">MTSSGTIKHLWALDAPMLKVDKSIMILGAGGELVALPAPSFLIEHAEHGLLIFDTGLAGAGDPASTYGPLAEMFNIEFPAERALDRQLESLGFSTADVKRVVISHLHFDHTGGLEHFAGAQGYIGSGELRYARTPDNHVTAFFRQEDLDAADRIDWMEVPAGYDHDVFGDGSVVVLSMPGHTPGSLGLQLRLPDGSTLVLSGDVAHIQDNISCCVGMPADADTADAIESLKKLKLLRSQPNTTVCVNHDIDDWNRLRVNGRQVV</sequence>
<dbReference type="Proteomes" id="UP000183407">
    <property type="component" value="Unassembled WGS sequence"/>
</dbReference>
<comment type="similarity">
    <text evidence="2">Belongs to the metallo-beta-lactamase superfamily.</text>
</comment>
<dbReference type="Pfam" id="PF00753">
    <property type="entry name" value="Lactamase_B"/>
    <property type="match status" value="1"/>
</dbReference>
<name>A0A1H5ET74_RHOJO</name>
<evidence type="ECO:0000313" key="8">
    <source>
        <dbReference type="Proteomes" id="UP000183407"/>
    </source>
</evidence>
<keyword evidence="3" id="KW-0479">Metal-binding</keyword>
<evidence type="ECO:0000256" key="4">
    <source>
        <dbReference type="ARBA" id="ARBA00022801"/>
    </source>
</evidence>
<protein>
    <submittedName>
        <fullName evidence="7">Metallo-beta-lactamase superfamily protein</fullName>
    </submittedName>
</protein>
<proteinExistence type="inferred from homology"/>
<dbReference type="EMBL" id="FNTL01000004">
    <property type="protein sequence ID" value="SED94188.1"/>
    <property type="molecule type" value="Genomic_DNA"/>
</dbReference>
<dbReference type="SMART" id="SM00849">
    <property type="entry name" value="Lactamase_B"/>
    <property type="match status" value="1"/>
</dbReference>
<gene>
    <name evidence="7" type="ORF">SAMN04490220_6115</name>
</gene>
<dbReference type="PANTHER" id="PTHR42978">
    <property type="entry name" value="QUORUM-QUENCHING LACTONASE YTNP-RELATED-RELATED"/>
    <property type="match status" value="1"/>
</dbReference>
<evidence type="ECO:0000259" key="6">
    <source>
        <dbReference type="SMART" id="SM00849"/>
    </source>
</evidence>
<feature type="domain" description="Metallo-beta-lactamase" evidence="6">
    <location>
        <begin position="37"/>
        <end position="248"/>
    </location>
</feature>
<evidence type="ECO:0000256" key="3">
    <source>
        <dbReference type="ARBA" id="ARBA00022723"/>
    </source>
</evidence>
<dbReference type="GO" id="GO:0046872">
    <property type="term" value="F:metal ion binding"/>
    <property type="evidence" value="ECO:0007669"/>
    <property type="project" value="UniProtKB-KW"/>
</dbReference>
<organism evidence="7 8">
    <name type="scientific">Rhodococcus jostii</name>
    <dbReference type="NCBI Taxonomy" id="132919"/>
    <lineage>
        <taxon>Bacteria</taxon>
        <taxon>Bacillati</taxon>
        <taxon>Actinomycetota</taxon>
        <taxon>Actinomycetes</taxon>
        <taxon>Mycobacteriales</taxon>
        <taxon>Nocardiaceae</taxon>
        <taxon>Rhodococcus</taxon>
    </lineage>
</organism>
<reference evidence="8" key="1">
    <citation type="submission" date="2016-10" db="EMBL/GenBank/DDBJ databases">
        <authorList>
            <person name="Varghese N."/>
        </authorList>
    </citation>
    <scope>NUCLEOTIDE SEQUENCE [LARGE SCALE GENOMIC DNA]</scope>
    <source>
        <strain evidence="8">DSM 44719</strain>
    </source>
</reference>
<evidence type="ECO:0000256" key="2">
    <source>
        <dbReference type="ARBA" id="ARBA00007749"/>
    </source>
</evidence>
<dbReference type="GO" id="GO:0016787">
    <property type="term" value="F:hydrolase activity"/>
    <property type="evidence" value="ECO:0007669"/>
    <property type="project" value="UniProtKB-KW"/>
</dbReference>
<comment type="cofactor">
    <cofactor evidence="1">
        <name>Zn(2+)</name>
        <dbReference type="ChEBI" id="CHEBI:29105"/>
    </cofactor>
</comment>